<proteinExistence type="predicted"/>
<name>A0ABR9B7Y6_9RHOO</name>
<evidence type="ECO:0000256" key="1">
    <source>
        <dbReference type="SAM" id="MobiDB-lite"/>
    </source>
</evidence>
<dbReference type="RefSeq" id="WP_187717253.1">
    <property type="nucleotide sequence ID" value="NZ_JACTAH010000001.1"/>
</dbReference>
<feature type="signal peptide" evidence="2">
    <location>
        <begin position="1"/>
        <end position="18"/>
    </location>
</feature>
<comment type="caution">
    <text evidence="3">The sequence shown here is derived from an EMBL/GenBank/DDBJ whole genome shotgun (WGS) entry which is preliminary data.</text>
</comment>
<dbReference type="Proteomes" id="UP000603602">
    <property type="component" value="Unassembled WGS sequence"/>
</dbReference>
<sequence>MRRALLFLFGVLPAVAQAEVYKCRIGERTVYQEAPCERPEQARPIAERMTVVEPYPYRLAPQKGTTTDKPKPATKATARSDAGEHPSCQSLRDRIRKIDIAARHRSTPRLTEQRRKAKQQLSALKCSEMDPR</sequence>
<keyword evidence="2" id="KW-0732">Signal</keyword>
<evidence type="ECO:0000313" key="4">
    <source>
        <dbReference type="Proteomes" id="UP000603602"/>
    </source>
</evidence>
<keyword evidence="4" id="KW-1185">Reference proteome</keyword>
<dbReference type="EMBL" id="JACYTO010000001">
    <property type="protein sequence ID" value="MBD8502472.1"/>
    <property type="molecule type" value="Genomic_DNA"/>
</dbReference>
<feature type="chain" id="PRO_5046425912" evidence="2">
    <location>
        <begin position="19"/>
        <end position="132"/>
    </location>
</feature>
<evidence type="ECO:0000313" key="3">
    <source>
        <dbReference type="EMBL" id="MBD8502472.1"/>
    </source>
</evidence>
<feature type="region of interest" description="Disordered" evidence="1">
    <location>
        <begin position="54"/>
        <end position="132"/>
    </location>
</feature>
<evidence type="ECO:0000256" key="2">
    <source>
        <dbReference type="SAM" id="SignalP"/>
    </source>
</evidence>
<reference evidence="4" key="1">
    <citation type="submission" date="2023-07" db="EMBL/GenBank/DDBJ databases">
        <title>Thauera sp. CAU 1555 isolated from sand of Yaerae Beach.</title>
        <authorList>
            <person name="Kim W."/>
        </authorList>
    </citation>
    <scope>NUCLEOTIDE SEQUENCE [LARGE SCALE GENOMIC DNA]</scope>
    <source>
        <strain evidence="4">CAU 1555</strain>
    </source>
</reference>
<gene>
    <name evidence="3" type="ORF">IFO67_06210</name>
</gene>
<organism evidence="3 4">
    <name type="scientific">Thauera sedimentorum</name>
    <dbReference type="NCBI Taxonomy" id="2767595"/>
    <lineage>
        <taxon>Bacteria</taxon>
        <taxon>Pseudomonadati</taxon>
        <taxon>Pseudomonadota</taxon>
        <taxon>Betaproteobacteria</taxon>
        <taxon>Rhodocyclales</taxon>
        <taxon>Zoogloeaceae</taxon>
        <taxon>Thauera</taxon>
    </lineage>
</organism>
<protein>
    <submittedName>
        <fullName evidence="3">DUF4124 domain-containing protein</fullName>
    </submittedName>
</protein>
<feature type="compositionally biased region" description="Basic and acidic residues" evidence="1">
    <location>
        <begin position="91"/>
        <end position="102"/>
    </location>
</feature>
<accession>A0ABR9B7Y6</accession>